<organism evidence="2 3">
    <name type="scientific">Nocardia mangyaensis</name>
    <dbReference type="NCBI Taxonomy" id="2213200"/>
    <lineage>
        <taxon>Bacteria</taxon>
        <taxon>Bacillati</taxon>
        <taxon>Actinomycetota</taxon>
        <taxon>Actinomycetes</taxon>
        <taxon>Mycobacteriales</taxon>
        <taxon>Nocardiaceae</taxon>
        <taxon>Nocardia</taxon>
    </lineage>
</organism>
<dbReference type="Proteomes" id="UP000183810">
    <property type="component" value="Chromosome"/>
</dbReference>
<name>A0A1J0VU20_9NOCA</name>
<feature type="compositionally biased region" description="Basic and acidic residues" evidence="1">
    <location>
        <begin position="87"/>
        <end position="100"/>
    </location>
</feature>
<evidence type="ECO:0000313" key="3">
    <source>
        <dbReference type="Proteomes" id="UP000183810"/>
    </source>
</evidence>
<dbReference type="AlphaFoldDB" id="A0A1J0VU20"/>
<sequence>MELLRRKRDEMKAAEDVSGAGGGGASNVVRLPKRPRRGREDVGDAQRRPWSPETVYDPAPTRPVTRAELQGETGAWPVDTAAQAKGNAEHERNVIDLDASRRKRGGASAWSAGPRPRVKPRRIGHADKEPGGGTDV</sequence>
<feature type="region of interest" description="Disordered" evidence="1">
    <location>
        <begin position="1"/>
        <end position="136"/>
    </location>
</feature>
<proteinExistence type="predicted"/>
<feature type="compositionally biased region" description="Basic and acidic residues" evidence="1">
    <location>
        <begin position="38"/>
        <end position="47"/>
    </location>
</feature>
<reference evidence="2" key="1">
    <citation type="submission" date="2016-11" db="EMBL/GenBank/DDBJ databases">
        <authorList>
            <person name="Jaros S."/>
            <person name="Januszkiewicz K."/>
            <person name="Wedrychowicz H."/>
        </authorList>
    </citation>
    <scope>NUCLEOTIDE SEQUENCE [LARGE SCALE GENOMIC DNA]</scope>
    <source>
        <strain evidence="2">Y48</strain>
    </source>
</reference>
<evidence type="ECO:0000313" key="2">
    <source>
        <dbReference type="EMBL" id="APE35431.1"/>
    </source>
</evidence>
<dbReference type="EMBL" id="CP018082">
    <property type="protein sequence ID" value="APE35431.1"/>
    <property type="molecule type" value="Genomic_DNA"/>
</dbReference>
<gene>
    <name evidence="2" type="ORF">BOX37_17405</name>
</gene>
<protein>
    <submittedName>
        <fullName evidence="2">Uncharacterized protein</fullName>
    </submittedName>
</protein>
<dbReference type="KEGG" id="nsl:BOX37_17405"/>
<keyword evidence="3" id="KW-1185">Reference proteome</keyword>
<evidence type="ECO:0000256" key="1">
    <source>
        <dbReference type="SAM" id="MobiDB-lite"/>
    </source>
</evidence>
<accession>A0A1J0VU20</accession>